<organism evidence="1 2">
    <name type="scientific">Acinetobacter calcoaceticus ANC 3811</name>
    <dbReference type="NCBI Taxonomy" id="1217690"/>
    <lineage>
        <taxon>Bacteria</taxon>
        <taxon>Pseudomonadati</taxon>
        <taxon>Pseudomonadota</taxon>
        <taxon>Gammaproteobacteria</taxon>
        <taxon>Moraxellales</taxon>
        <taxon>Moraxellaceae</taxon>
        <taxon>Acinetobacter</taxon>
        <taxon>Acinetobacter calcoaceticus/baumannii complex</taxon>
    </lineage>
</organism>
<comment type="caution">
    <text evidence="1">The sequence shown here is derived from an EMBL/GenBank/DDBJ whole genome shotgun (WGS) entry which is preliminary data.</text>
</comment>
<dbReference type="Proteomes" id="UP000014041">
    <property type="component" value="Unassembled WGS sequence"/>
</dbReference>
<gene>
    <name evidence="1" type="ORF">F935_01553</name>
</gene>
<dbReference type="RefSeq" id="WP_016138408.1">
    <property type="nucleotide sequence ID" value="NZ_KB976986.1"/>
</dbReference>
<name>R8Y3J2_ACICA</name>
<protein>
    <submittedName>
        <fullName evidence="1">Uncharacterized protein</fullName>
    </submittedName>
</protein>
<sequence length="98" mass="11618">MRIFTEVVGGPNDGELVQVSGDSFNALDFAVLDILKNWEKMVSPKKSTELIEIQYRKTKATIIFNKKYYIREYFVCDYLDQNIALRKFNKYFNCVFRK</sequence>
<evidence type="ECO:0000313" key="1">
    <source>
        <dbReference type="EMBL" id="EOQ63923.1"/>
    </source>
</evidence>
<accession>R8Y3J2</accession>
<dbReference type="AlphaFoldDB" id="R8Y3J2"/>
<evidence type="ECO:0000313" key="2">
    <source>
        <dbReference type="Proteomes" id="UP000014041"/>
    </source>
</evidence>
<reference evidence="1 2" key="1">
    <citation type="submission" date="2013-02" db="EMBL/GenBank/DDBJ databases">
        <title>The Genome Sequence of Acinetobacter sp. ANC 3811.</title>
        <authorList>
            <consortium name="The Broad Institute Genome Sequencing Platform"/>
            <consortium name="The Broad Institute Genome Sequencing Center for Infectious Disease"/>
            <person name="Cerqueira G."/>
            <person name="Feldgarden M."/>
            <person name="Courvalin P."/>
            <person name="Perichon B."/>
            <person name="Grillot-Courvalin C."/>
            <person name="Clermont D."/>
            <person name="Rocha E."/>
            <person name="Yoon E.-J."/>
            <person name="Nemec A."/>
            <person name="Walker B."/>
            <person name="Young S.K."/>
            <person name="Zeng Q."/>
            <person name="Gargeya S."/>
            <person name="Fitzgerald M."/>
            <person name="Haas B."/>
            <person name="Abouelleil A."/>
            <person name="Alvarado L."/>
            <person name="Arachchi H.M."/>
            <person name="Berlin A.M."/>
            <person name="Chapman S.B."/>
            <person name="Dewar J."/>
            <person name="Goldberg J."/>
            <person name="Griggs A."/>
            <person name="Gujja S."/>
            <person name="Hansen M."/>
            <person name="Howarth C."/>
            <person name="Imamovic A."/>
            <person name="Larimer J."/>
            <person name="McCowan C."/>
            <person name="Murphy C."/>
            <person name="Neiman D."/>
            <person name="Pearson M."/>
            <person name="Priest M."/>
            <person name="Roberts A."/>
            <person name="Saif S."/>
            <person name="Shea T."/>
            <person name="Sisk P."/>
            <person name="Sykes S."/>
            <person name="Wortman J."/>
            <person name="Nusbaum C."/>
            <person name="Birren B."/>
        </authorList>
    </citation>
    <scope>NUCLEOTIDE SEQUENCE [LARGE SCALE GENOMIC DNA]</scope>
    <source>
        <strain evidence="1 2">ANC 3811</strain>
    </source>
</reference>
<proteinExistence type="predicted"/>
<dbReference type="HOGENOM" id="CLU_2327476_0_0_6"/>
<dbReference type="PATRIC" id="fig|1217690.3.peg.1536"/>
<dbReference type="EMBL" id="APQJ01000007">
    <property type="protein sequence ID" value="EOQ63923.1"/>
    <property type="molecule type" value="Genomic_DNA"/>
</dbReference>